<sequence length="218" mass="25737">MFQNNTTSRQRKFCEGFLFFPIRQLKKYGGFIYRQYSKNAKIKNLLDMKMPALDYHVSYAASLSECIEEQAMPQAKKILTRMEGFYSLIQQNPSDVSDLIVHYYQELTVCNNVVLRNLNDELKLLLKQQKDDSSYLTHQYDHIMKVYKLLKECLAQTRNMANILDDYLSQVPNAYGNEQLSQLLNDVKNLYSVQQKICLLLKEWEDAKKLHTLQTYYN</sequence>
<dbReference type="AlphaFoldDB" id="A0A3E1Y5B9"/>
<gene>
    <name evidence="1" type="ORF">DVR12_21470</name>
</gene>
<keyword evidence="2" id="KW-1185">Reference proteome</keyword>
<evidence type="ECO:0000313" key="2">
    <source>
        <dbReference type="Proteomes" id="UP000260644"/>
    </source>
</evidence>
<proteinExistence type="predicted"/>
<dbReference type="EMBL" id="QPMM01000012">
    <property type="protein sequence ID" value="RFS19677.1"/>
    <property type="molecule type" value="Genomic_DNA"/>
</dbReference>
<dbReference type="Proteomes" id="UP000260644">
    <property type="component" value="Unassembled WGS sequence"/>
</dbReference>
<comment type="caution">
    <text evidence="1">The sequence shown here is derived from an EMBL/GenBank/DDBJ whole genome shotgun (WGS) entry which is preliminary data.</text>
</comment>
<accession>A0A3E1Y5B9</accession>
<organism evidence="1 2">
    <name type="scientific">Chitinophaga silvatica</name>
    <dbReference type="NCBI Taxonomy" id="2282649"/>
    <lineage>
        <taxon>Bacteria</taxon>
        <taxon>Pseudomonadati</taxon>
        <taxon>Bacteroidota</taxon>
        <taxon>Chitinophagia</taxon>
        <taxon>Chitinophagales</taxon>
        <taxon>Chitinophagaceae</taxon>
        <taxon>Chitinophaga</taxon>
    </lineage>
</organism>
<name>A0A3E1Y5B9_9BACT</name>
<reference evidence="1 2" key="1">
    <citation type="submission" date="2018-07" db="EMBL/GenBank/DDBJ databases">
        <title>Chitinophaga K2CV101002-2 sp. nov., isolated from a monsoon evergreen broad-leaved forest soil.</title>
        <authorList>
            <person name="Lv Y."/>
        </authorList>
    </citation>
    <scope>NUCLEOTIDE SEQUENCE [LARGE SCALE GENOMIC DNA]</scope>
    <source>
        <strain evidence="1 2">GDMCC 1.1288</strain>
    </source>
</reference>
<protein>
    <submittedName>
        <fullName evidence="1">Uncharacterized protein</fullName>
    </submittedName>
</protein>
<evidence type="ECO:0000313" key="1">
    <source>
        <dbReference type="EMBL" id="RFS19677.1"/>
    </source>
</evidence>